<dbReference type="GO" id="GO:0016491">
    <property type="term" value="F:oxidoreductase activity"/>
    <property type="evidence" value="ECO:0007669"/>
    <property type="project" value="UniProtKB-KW"/>
</dbReference>
<protein>
    <recommendedName>
        <fullName evidence="5">Short-chain dehydrogenase</fullName>
    </recommendedName>
</protein>
<proteinExistence type="predicted"/>
<dbReference type="Proteomes" id="UP000185596">
    <property type="component" value="Unassembled WGS sequence"/>
</dbReference>
<organism evidence="3 4">
    <name type="scientific">Actinophytocola xanthii</name>
    <dbReference type="NCBI Taxonomy" id="1912961"/>
    <lineage>
        <taxon>Bacteria</taxon>
        <taxon>Bacillati</taxon>
        <taxon>Actinomycetota</taxon>
        <taxon>Actinomycetes</taxon>
        <taxon>Pseudonocardiales</taxon>
        <taxon>Pseudonocardiaceae</taxon>
    </lineage>
</organism>
<evidence type="ECO:0000313" key="3">
    <source>
        <dbReference type="EMBL" id="OLF16503.1"/>
    </source>
</evidence>
<dbReference type="PANTHER" id="PTHR43157:SF31">
    <property type="entry name" value="PHOSPHATIDYLINOSITOL-GLYCAN BIOSYNTHESIS CLASS F PROTEIN"/>
    <property type="match status" value="1"/>
</dbReference>
<dbReference type="Gene3D" id="3.40.50.720">
    <property type="entry name" value="NAD(P)-binding Rossmann-like Domain"/>
    <property type="match status" value="1"/>
</dbReference>
<dbReference type="STRING" id="1912961.BU204_16840"/>
<feature type="compositionally biased region" description="Polar residues" evidence="2">
    <location>
        <begin position="278"/>
        <end position="288"/>
    </location>
</feature>
<name>A0A1Q8CQ67_9PSEU</name>
<evidence type="ECO:0000313" key="4">
    <source>
        <dbReference type="Proteomes" id="UP000185596"/>
    </source>
</evidence>
<dbReference type="PANTHER" id="PTHR43157">
    <property type="entry name" value="PHOSPHATIDYLINOSITOL-GLYCAN BIOSYNTHESIS CLASS F PROTEIN-RELATED"/>
    <property type="match status" value="1"/>
</dbReference>
<accession>A0A1Q8CQ67</accession>
<comment type="caution">
    <text evidence="3">The sequence shown here is derived from an EMBL/GenBank/DDBJ whole genome shotgun (WGS) entry which is preliminary data.</text>
</comment>
<dbReference type="InterPro" id="IPR002347">
    <property type="entry name" value="SDR_fam"/>
</dbReference>
<evidence type="ECO:0000256" key="1">
    <source>
        <dbReference type="ARBA" id="ARBA00023002"/>
    </source>
</evidence>
<dbReference type="InterPro" id="IPR036291">
    <property type="entry name" value="NAD(P)-bd_dom_sf"/>
</dbReference>
<keyword evidence="1" id="KW-0560">Oxidoreductase</keyword>
<dbReference type="RefSeq" id="WP_075126622.1">
    <property type="nucleotide sequence ID" value="NZ_MSIE01000029.1"/>
</dbReference>
<evidence type="ECO:0000256" key="2">
    <source>
        <dbReference type="SAM" id="MobiDB-lite"/>
    </source>
</evidence>
<dbReference type="Pfam" id="PF00106">
    <property type="entry name" value="adh_short"/>
    <property type="match status" value="1"/>
</dbReference>
<keyword evidence="4" id="KW-1185">Reference proteome</keyword>
<dbReference type="AlphaFoldDB" id="A0A1Q8CQ67"/>
<dbReference type="OrthoDB" id="3772961at2"/>
<dbReference type="PRINTS" id="PR00081">
    <property type="entry name" value="GDHRDH"/>
</dbReference>
<dbReference type="SUPFAM" id="SSF51735">
    <property type="entry name" value="NAD(P)-binding Rossmann-fold domains"/>
    <property type="match status" value="1"/>
</dbReference>
<feature type="region of interest" description="Disordered" evidence="2">
    <location>
        <begin position="269"/>
        <end position="288"/>
    </location>
</feature>
<evidence type="ECO:0008006" key="5">
    <source>
        <dbReference type="Google" id="ProtNLM"/>
    </source>
</evidence>
<dbReference type="EMBL" id="MSIE01000029">
    <property type="protein sequence ID" value="OLF16503.1"/>
    <property type="molecule type" value="Genomic_DNA"/>
</dbReference>
<reference evidence="3 4" key="1">
    <citation type="submission" date="2016-12" db="EMBL/GenBank/DDBJ databases">
        <title>The draft genome sequence of Actinophytocola sp. 11-183.</title>
        <authorList>
            <person name="Wang W."/>
            <person name="Yuan L."/>
        </authorList>
    </citation>
    <scope>NUCLEOTIDE SEQUENCE [LARGE SCALE GENOMIC DNA]</scope>
    <source>
        <strain evidence="3 4">11-183</strain>
    </source>
</reference>
<gene>
    <name evidence="3" type="ORF">BU204_16840</name>
</gene>
<sequence>MNGNVPELTGKVAVVTGATGGMGQIIAADLVQAGARVITVVRNPARVDALRARVGARAADRLDVITGDLSQRADVIAAAKTIVDRHDQIHILINNAGAHFSEHRLTADGIEMHIALDYLAAHGLLTLLGKPLRRGRARVVNVASDTLNDTRQIKLAGRPRPATLDLSGITDLAELNPAAGFAPFEAYARAKLMTVTAGYALARDLAADGVTINALHPGIVATNIIDDLVPPLLRPVRPLIRRAMLTPAEGAKSATRLATDPEVAGVTGRYFRRDRESSTPPVSHDLSTQRRLLALSQTHWSSPA</sequence>